<accession>A0A2K1J6S4</accession>
<proteinExistence type="predicted"/>
<reference evidence="1 3" key="2">
    <citation type="journal article" date="2018" name="Plant J.">
        <title>The Physcomitrella patens chromosome-scale assembly reveals moss genome structure and evolution.</title>
        <authorList>
            <person name="Lang D."/>
            <person name="Ullrich K.K."/>
            <person name="Murat F."/>
            <person name="Fuchs J."/>
            <person name="Jenkins J."/>
            <person name="Haas F.B."/>
            <person name="Piednoel M."/>
            <person name="Gundlach H."/>
            <person name="Van Bel M."/>
            <person name="Meyberg R."/>
            <person name="Vives C."/>
            <person name="Morata J."/>
            <person name="Symeonidi A."/>
            <person name="Hiss M."/>
            <person name="Muchero W."/>
            <person name="Kamisugi Y."/>
            <person name="Saleh O."/>
            <person name="Blanc G."/>
            <person name="Decker E.L."/>
            <person name="van Gessel N."/>
            <person name="Grimwood J."/>
            <person name="Hayes R.D."/>
            <person name="Graham S.W."/>
            <person name="Gunter L.E."/>
            <person name="McDaniel S.F."/>
            <person name="Hoernstein S.N.W."/>
            <person name="Larsson A."/>
            <person name="Li F.W."/>
            <person name="Perroud P.F."/>
            <person name="Phillips J."/>
            <person name="Ranjan P."/>
            <person name="Rokshar D.S."/>
            <person name="Rothfels C.J."/>
            <person name="Schneider L."/>
            <person name="Shu S."/>
            <person name="Stevenson D.W."/>
            <person name="Thummler F."/>
            <person name="Tillich M."/>
            <person name="Villarreal Aguilar J.C."/>
            <person name="Widiez T."/>
            <person name="Wong G.K."/>
            <person name="Wymore A."/>
            <person name="Zhang Y."/>
            <person name="Zimmer A.D."/>
            <person name="Quatrano R.S."/>
            <person name="Mayer K.F.X."/>
            <person name="Goodstein D."/>
            <person name="Casacuberta J.M."/>
            <person name="Vandepoele K."/>
            <person name="Reski R."/>
            <person name="Cuming A.C."/>
            <person name="Tuskan G.A."/>
            <person name="Maumus F."/>
            <person name="Salse J."/>
            <person name="Schmutz J."/>
            <person name="Rensing S.A."/>
        </authorList>
    </citation>
    <scope>NUCLEOTIDE SEQUENCE [LARGE SCALE GENOMIC DNA]</scope>
    <source>
        <strain evidence="2 3">cv. Gransden 2004</strain>
    </source>
</reference>
<organism evidence="1">
    <name type="scientific">Physcomitrium patens</name>
    <name type="common">Spreading-leaved earth moss</name>
    <name type="synonym">Physcomitrella patens</name>
    <dbReference type="NCBI Taxonomy" id="3218"/>
    <lineage>
        <taxon>Eukaryota</taxon>
        <taxon>Viridiplantae</taxon>
        <taxon>Streptophyta</taxon>
        <taxon>Embryophyta</taxon>
        <taxon>Bryophyta</taxon>
        <taxon>Bryophytina</taxon>
        <taxon>Bryopsida</taxon>
        <taxon>Funariidae</taxon>
        <taxon>Funariales</taxon>
        <taxon>Funariaceae</taxon>
        <taxon>Physcomitrium</taxon>
    </lineage>
</organism>
<dbReference type="EnsemblPlants" id="Pp3c16_1900V3.1">
    <property type="protein sequence ID" value="PAC:32984667.CDS.1"/>
    <property type="gene ID" value="Pp3c16_1900"/>
</dbReference>
<dbReference type="EMBL" id="ABEU02000016">
    <property type="protein sequence ID" value="PNR37227.1"/>
    <property type="molecule type" value="Genomic_DNA"/>
</dbReference>
<evidence type="ECO:0000313" key="2">
    <source>
        <dbReference type="EnsemblPlants" id="PAC:32984667.CDS.1"/>
    </source>
</evidence>
<protein>
    <submittedName>
        <fullName evidence="1 2">Uncharacterized protein</fullName>
    </submittedName>
</protein>
<gene>
    <name evidence="1" type="ORF">PHYPA_020334</name>
</gene>
<name>A0A2K1J6S4_PHYPA</name>
<dbReference type="Gramene" id="Pp3c16_1900V3.1">
    <property type="protein sequence ID" value="PAC:32984667.CDS.1"/>
    <property type="gene ID" value="Pp3c16_1900"/>
</dbReference>
<dbReference type="AlphaFoldDB" id="A0A2K1J6S4"/>
<dbReference type="Proteomes" id="UP000006727">
    <property type="component" value="Chromosome 16"/>
</dbReference>
<keyword evidence="3" id="KW-1185">Reference proteome</keyword>
<sequence length="62" mass="7210">MVMSKCSFRWLTILSLNPGIFEPSKMLSTYNARIILASGSTWTQLSLERRFSPYFTRNSLNF</sequence>
<dbReference type="InParanoid" id="A0A2K1J6S4"/>
<evidence type="ECO:0000313" key="1">
    <source>
        <dbReference type="EMBL" id="PNR37227.1"/>
    </source>
</evidence>
<evidence type="ECO:0000313" key="3">
    <source>
        <dbReference type="Proteomes" id="UP000006727"/>
    </source>
</evidence>
<reference evidence="1 3" key="1">
    <citation type="journal article" date="2008" name="Science">
        <title>The Physcomitrella genome reveals evolutionary insights into the conquest of land by plants.</title>
        <authorList>
            <person name="Rensing S."/>
            <person name="Lang D."/>
            <person name="Zimmer A."/>
            <person name="Terry A."/>
            <person name="Salamov A."/>
            <person name="Shapiro H."/>
            <person name="Nishiyama T."/>
            <person name="Perroud P.-F."/>
            <person name="Lindquist E."/>
            <person name="Kamisugi Y."/>
            <person name="Tanahashi T."/>
            <person name="Sakakibara K."/>
            <person name="Fujita T."/>
            <person name="Oishi K."/>
            <person name="Shin-I T."/>
            <person name="Kuroki Y."/>
            <person name="Toyoda A."/>
            <person name="Suzuki Y."/>
            <person name="Hashimoto A."/>
            <person name="Yamaguchi K."/>
            <person name="Sugano A."/>
            <person name="Kohara Y."/>
            <person name="Fujiyama A."/>
            <person name="Anterola A."/>
            <person name="Aoki S."/>
            <person name="Ashton N."/>
            <person name="Barbazuk W.B."/>
            <person name="Barker E."/>
            <person name="Bennetzen J."/>
            <person name="Bezanilla M."/>
            <person name="Blankenship R."/>
            <person name="Cho S.H."/>
            <person name="Dutcher S."/>
            <person name="Estelle M."/>
            <person name="Fawcett J.A."/>
            <person name="Gundlach H."/>
            <person name="Hanada K."/>
            <person name="Heyl A."/>
            <person name="Hicks K.A."/>
            <person name="Hugh J."/>
            <person name="Lohr M."/>
            <person name="Mayer K."/>
            <person name="Melkozernov A."/>
            <person name="Murata T."/>
            <person name="Nelson D."/>
            <person name="Pils B."/>
            <person name="Prigge M."/>
            <person name="Reiss B."/>
            <person name="Renner T."/>
            <person name="Rombauts S."/>
            <person name="Rushton P."/>
            <person name="Sanderfoot A."/>
            <person name="Schween G."/>
            <person name="Shiu S.-H."/>
            <person name="Stueber K."/>
            <person name="Theodoulou F.L."/>
            <person name="Tu H."/>
            <person name="Van de Peer Y."/>
            <person name="Verrier P.J."/>
            <person name="Waters E."/>
            <person name="Wood A."/>
            <person name="Yang L."/>
            <person name="Cove D."/>
            <person name="Cuming A."/>
            <person name="Hasebe M."/>
            <person name="Lucas S."/>
            <person name="Mishler D.B."/>
            <person name="Reski R."/>
            <person name="Grigoriev I."/>
            <person name="Quatrano R.S."/>
            <person name="Boore J.L."/>
        </authorList>
    </citation>
    <scope>NUCLEOTIDE SEQUENCE [LARGE SCALE GENOMIC DNA]</scope>
    <source>
        <strain evidence="2 3">cv. Gransden 2004</strain>
    </source>
</reference>
<reference evidence="2" key="3">
    <citation type="submission" date="2020-12" db="UniProtKB">
        <authorList>
            <consortium name="EnsemblPlants"/>
        </authorList>
    </citation>
    <scope>IDENTIFICATION</scope>
</reference>